<sequence length="338" mass="38780">MELNQTTAAKFVKLVLNCVECEYPHSNIYWLDSNEDVKPPRELTPAFYGCLDWHSAVHGHWLLARLARCFPEAAFIVPVKQALEKSLTAANIEGEVAYFQRHPRFEFPYGVAWLLQLAAELDEWDDINAKQWQIALQPLQTLIAINFKDWLQKLTIPNRTGMHQQTAFALGLILDWARITKNTDCINLIEHKAKKFYFNDKNYSLRFEPLGYDFISPCLAQADLMRRILTKTAFADWLSDFLPDIPLDNSNCLQPVEVDNSQDYLQSHFYGLNLSRAWMIEGIISGLPNGDRRIKTLYTTSIIHRQIGLANAVSEHYAGSHWLGTFAVYLTTSRGLNI</sequence>
<organism evidence="1 2">
    <name type="scientific">Plectonema cf. radiosum LEGE 06105</name>
    <dbReference type="NCBI Taxonomy" id="945769"/>
    <lineage>
        <taxon>Bacteria</taxon>
        <taxon>Bacillati</taxon>
        <taxon>Cyanobacteriota</taxon>
        <taxon>Cyanophyceae</taxon>
        <taxon>Oscillatoriophycideae</taxon>
        <taxon>Oscillatoriales</taxon>
        <taxon>Microcoleaceae</taxon>
        <taxon>Plectonema</taxon>
    </lineage>
</organism>
<dbReference type="Pfam" id="PF11199">
    <property type="entry name" value="DUF2891"/>
    <property type="match status" value="1"/>
</dbReference>
<dbReference type="AlphaFoldDB" id="A0A8J7FCY9"/>
<dbReference type="Proteomes" id="UP000620559">
    <property type="component" value="Unassembled WGS sequence"/>
</dbReference>
<proteinExistence type="predicted"/>
<dbReference type="EMBL" id="JADEWL010000148">
    <property type="protein sequence ID" value="MBE9216229.1"/>
    <property type="molecule type" value="Genomic_DNA"/>
</dbReference>
<dbReference type="InterPro" id="IPR021365">
    <property type="entry name" value="DUF2891"/>
</dbReference>
<gene>
    <name evidence="1" type="ORF">IQ247_26810</name>
</gene>
<reference evidence="1" key="1">
    <citation type="submission" date="2020-10" db="EMBL/GenBank/DDBJ databases">
        <authorList>
            <person name="Castelo-Branco R."/>
            <person name="Eusebio N."/>
            <person name="Adriana R."/>
            <person name="Vieira A."/>
            <person name="Brugerolle De Fraissinette N."/>
            <person name="Rezende De Castro R."/>
            <person name="Schneider M.P."/>
            <person name="Vasconcelos V."/>
            <person name="Leao P.N."/>
        </authorList>
    </citation>
    <scope>NUCLEOTIDE SEQUENCE</scope>
    <source>
        <strain evidence="1">LEGE 06105</strain>
    </source>
</reference>
<comment type="caution">
    <text evidence="1">The sequence shown here is derived from an EMBL/GenBank/DDBJ whole genome shotgun (WGS) entry which is preliminary data.</text>
</comment>
<keyword evidence="2" id="KW-1185">Reference proteome</keyword>
<dbReference type="RefSeq" id="WP_193924684.1">
    <property type="nucleotide sequence ID" value="NZ_JADEWL010000148.1"/>
</dbReference>
<protein>
    <submittedName>
        <fullName evidence="1">DUF2891 domain-containing protein</fullName>
    </submittedName>
</protein>
<evidence type="ECO:0000313" key="1">
    <source>
        <dbReference type="EMBL" id="MBE9216229.1"/>
    </source>
</evidence>
<evidence type="ECO:0000313" key="2">
    <source>
        <dbReference type="Proteomes" id="UP000620559"/>
    </source>
</evidence>
<name>A0A8J7FCY9_9CYAN</name>
<accession>A0A8J7FCY9</accession>